<dbReference type="EMBL" id="BAABJP010000055">
    <property type="protein sequence ID" value="GAA5173059.1"/>
    <property type="molecule type" value="Genomic_DNA"/>
</dbReference>
<feature type="region of interest" description="Disordered" evidence="3">
    <location>
        <begin position="29"/>
        <end position="58"/>
    </location>
</feature>
<reference evidence="7" key="1">
    <citation type="journal article" date="2019" name="Int. J. Syst. Evol. Microbiol.">
        <title>The Global Catalogue of Microorganisms (GCM) 10K type strain sequencing project: providing services to taxonomists for standard genome sequencing and annotation.</title>
        <authorList>
            <consortium name="The Broad Institute Genomics Platform"/>
            <consortium name="The Broad Institute Genome Sequencing Center for Infectious Disease"/>
            <person name="Wu L."/>
            <person name="Ma J."/>
        </authorList>
    </citation>
    <scope>NUCLEOTIDE SEQUENCE [LARGE SCALE GENOMIC DNA]</scope>
    <source>
        <strain evidence="7">JCM 18303</strain>
    </source>
</reference>
<feature type="compositionally biased region" description="Low complexity" evidence="3">
    <location>
        <begin position="33"/>
        <end position="51"/>
    </location>
</feature>
<keyword evidence="1 6" id="KW-0378">Hydrolase</keyword>
<evidence type="ECO:0000259" key="5">
    <source>
        <dbReference type="Pfam" id="PF01156"/>
    </source>
</evidence>
<dbReference type="Gene3D" id="3.90.245.10">
    <property type="entry name" value="Ribonucleoside hydrolase-like"/>
    <property type="match status" value="1"/>
</dbReference>
<feature type="signal peptide" evidence="4">
    <location>
        <begin position="1"/>
        <end position="21"/>
    </location>
</feature>
<keyword evidence="4" id="KW-0732">Signal</keyword>
<dbReference type="InterPro" id="IPR001910">
    <property type="entry name" value="Inosine/uridine_hydrolase_dom"/>
</dbReference>
<dbReference type="Pfam" id="PF01156">
    <property type="entry name" value="IU_nuc_hydro"/>
    <property type="match status" value="1"/>
</dbReference>
<keyword evidence="7" id="KW-1185">Reference proteome</keyword>
<evidence type="ECO:0000256" key="4">
    <source>
        <dbReference type="SAM" id="SignalP"/>
    </source>
</evidence>
<feature type="chain" id="PRO_5045594853" evidence="4">
    <location>
        <begin position="22"/>
        <end position="392"/>
    </location>
</feature>
<dbReference type="PANTHER" id="PTHR12304">
    <property type="entry name" value="INOSINE-URIDINE PREFERRING NUCLEOSIDE HYDROLASE"/>
    <property type="match status" value="1"/>
</dbReference>
<dbReference type="SUPFAM" id="SSF53590">
    <property type="entry name" value="Nucleoside hydrolase"/>
    <property type="match status" value="1"/>
</dbReference>
<evidence type="ECO:0000256" key="1">
    <source>
        <dbReference type="ARBA" id="ARBA00022801"/>
    </source>
</evidence>
<accession>A0ABP9R8F8</accession>
<dbReference type="InterPro" id="IPR023186">
    <property type="entry name" value="IUNH"/>
</dbReference>
<protein>
    <submittedName>
        <fullName evidence="6">Nucleoside hydrolase</fullName>
    </submittedName>
</protein>
<sequence>MPLGRASAVLGAALAAAVALAACAGPALPPAAQPSAAQPSAAQPPGTRAPAAPGPAPTGAKVIFDTDFGELNDDSQALFLLQQAGVNVLGVTTVSGNTWSVEGAAYALRQLELQGQPGVPVYQGSADPLFGSRQATLAAEAQRFGADISYAGAWEHPQPADYRQLPRPPYGGYAKAARADGNAVDFIVDQVKRYPHEVTLFALGPATNVALAVKKNPEIVPLVKQVVYMAGAFDVPGNQGPAAEFNVWFDPEAARIAFGTPFPDQLVVPLDVTDTVWYGKPEYDRLVAGENTPIKQEFKDLHGPKFDQDPGRRTHLWDQIAAAVFLRPDLITQSVVRQVQVYTQYGVNYGRTMGFEPGRAPAGAQPARIVQRIDIPRFYDLYAGELGKPPAR</sequence>
<organism evidence="6 7">
    <name type="scientific">Pseudonocardia eucalypti</name>
    <dbReference type="NCBI Taxonomy" id="648755"/>
    <lineage>
        <taxon>Bacteria</taxon>
        <taxon>Bacillati</taxon>
        <taxon>Actinomycetota</taxon>
        <taxon>Actinomycetes</taxon>
        <taxon>Pseudonocardiales</taxon>
        <taxon>Pseudonocardiaceae</taxon>
        <taxon>Pseudonocardia</taxon>
    </lineage>
</organism>
<dbReference type="PROSITE" id="PS51257">
    <property type="entry name" value="PROKAR_LIPOPROTEIN"/>
    <property type="match status" value="1"/>
</dbReference>
<evidence type="ECO:0000256" key="3">
    <source>
        <dbReference type="SAM" id="MobiDB-lite"/>
    </source>
</evidence>
<dbReference type="RefSeq" id="WP_185065516.1">
    <property type="nucleotide sequence ID" value="NZ_BAABJP010000055.1"/>
</dbReference>
<dbReference type="PANTHER" id="PTHR12304:SF4">
    <property type="entry name" value="URIDINE NUCLEOSIDASE"/>
    <property type="match status" value="1"/>
</dbReference>
<evidence type="ECO:0000313" key="6">
    <source>
        <dbReference type="EMBL" id="GAA5173059.1"/>
    </source>
</evidence>
<evidence type="ECO:0000256" key="2">
    <source>
        <dbReference type="ARBA" id="ARBA00023295"/>
    </source>
</evidence>
<comment type="caution">
    <text evidence="6">The sequence shown here is derived from an EMBL/GenBank/DDBJ whole genome shotgun (WGS) entry which is preliminary data.</text>
</comment>
<dbReference type="GO" id="GO:0016787">
    <property type="term" value="F:hydrolase activity"/>
    <property type="evidence" value="ECO:0007669"/>
    <property type="project" value="UniProtKB-KW"/>
</dbReference>
<feature type="domain" description="Inosine/uridine-preferring nucleoside hydrolase" evidence="5">
    <location>
        <begin position="62"/>
        <end position="380"/>
    </location>
</feature>
<dbReference type="InterPro" id="IPR036452">
    <property type="entry name" value="Ribo_hydro-like"/>
</dbReference>
<name>A0ABP9R8F8_9PSEU</name>
<dbReference type="Proteomes" id="UP001428817">
    <property type="component" value="Unassembled WGS sequence"/>
</dbReference>
<evidence type="ECO:0000313" key="7">
    <source>
        <dbReference type="Proteomes" id="UP001428817"/>
    </source>
</evidence>
<gene>
    <name evidence="6" type="ORF">GCM10023321_73860</name>
</gene>
<keyword evidence="2" id="KW-0326">Glycosidase</keyword>
<proteinExistence type="predicted"/>